<evidence type="ECO:0000313" key="2">
    <source>
        <dbReference type="Proteomes" id="UP000663860"/>
    </source>
</evidence>
<comment type="caution">
    <text evidence="1">The sequence shown here is derived from an EMBL/GenBank/DDBJ whole genome shotgun (WGS) entry which is preliminary data.</text>
</comment>
<reference evidence="1" key="1">
    <citation type="submission" date="2021-02" db="EMBL/GenBank/DDBJ databases">
        <authorList>
            <person name="Nowell W R."/>
        </authorList>
    </citation>
    <scope>NUCLEOTIDE SEQUENCE</scope>
</reference>
<sequence length="513" mass="59556">MPKLPKRRSHSRNIQRAVAHLRLLDKNVHHNTESSTESDEEEIKINEDSANISSTFNDKVTLNDISDIFELCKNKYNYKFLSVLLYMSLRHFNITWRDCDLFLKEIGALSSQTCQKWVDIFISGDFDQFYTDNRGGKRVDEFYESFPELEASAKLYAIERCSNKSANFTASDLAKSIDENYYTITNITKDKNSNFVRSVPSCRLDLRHWGFRFDSNTKRPYFEGHERPDIVSHRESFIKYFIERKDHYYAVSNDENPIWTIPTQKPPSVLIFHDESTFRSGEVSAKRWIFNNNAPFFSKGRGRSAMVSDYLIMHPSGPFFTLNEKEYKQAIEMFPELANDDDDVNYVEKTATGYINVGYNSYFDNSTILCQFERLFKLLKFKSEFRNHNIEVVVDNATTHTAKPYSLFDFGKSIGTNCTTDTIEFIDEKGQLQVIDCYFTTGPNKGLSKGLIEISKDLNIKLPPNVKLDQLRDILSNHPAFKVTSRLEQLANKYNVKVHFLPKFHCELNPIEG</sequence>
<dbReference type="PANTHER" id="PTHR35871:SF1">
    <property type="entry name" value="CXC1-LIKE CYSTEINE CLUSTER ASSOCIATED WITH KDZ TRANSPOSASES DOMAIN-CONTAINING PROTEIN"/>
    <property type="match status" value="1"/>
</dbReference>
<gene>
    <name evidence="1" type="ORF">IZO911_LOCUS44813</name>
</gene>
<accession>A0A815SRK0</accession>
<dbReference type="PANTHER" id="PTHR35871">
    <property type="entry name" value="EXPRESSED PROTEIN"/>
    <property type="match status" value="1"/>
</dbReference>
<proteinExistence type="predicted"/>
<feature type="non-terminal residue" evidence="1">
    <location>
        <position position="1"/>
    </location>
</feature>
<organism evidence="1 2">
    <name type="scientific">Adineta steineri</name>
    <dbReference type="NCBI Taxonomy" id="433720"/>
    <lineage>
        <taxon>Eukaryota</taxon>
        <taxon>Metazoa</taxon>
        <taxon>Spiralia</taxon>
        <taxon>Gnathifera</taxon>
        <taxon>Rotifera</taxon>
        <taxon>Eurotatoria</taxon>
        <taxon>Bdelloidea</taxon>
        <taxon>Adinetida</taxon>
        <taxon>Adinetidae</taxon>
        <taxon>Adineta</taxon>
    </lineage>
</organism>
<dbReference type="EMBL" id="CAJNOE010002990">
    <property type="protein sequence ID" value="CAF1497114.1"/>
    <property type="molecule type" value="Genomic_DNA"/>
</dbReference>
<dbReference type="Proteomes" id="UP000663860">
    <property type="component" value="Unassembled WGS sequence"/>
</dbReference>
<name>A0A815SRK0_9BILA</name>
<dbReference type="AlphaFoldDB" id="A0A815SRK0"/>
<evidence type="ECO:0000313" key="1">
    <source>
        <dbReference type="EMBL" id="CAF1497114.1"/>
    </source>
</evidence>
<protein>
    <submittedName>
        <fullName evidence="1">Uncharacterized protein</fullName>
    </submittedName>
</protein>